<reference evidence="3" key="1">
    <citation type="journal article" date="2011" name="Stand. Genomic Sci.">
        <title>Genome sequence of the filamentous, gliding Thiothrix nivea neotype strain (JP2(T)).</title>
        <authorList>
            <person name="Lapidus A."/>
            <person name="Nolan M."/>
            <person name="Lucas S."/>
            <person name="Glavina Del Rio T."/>
            <person name="Tice H."/>
            <person name="Cheng J.F."/>
            <person name="Tapia R."/>
            <person name="Han C."/>
            <person name="Goodwin L."/>
            <person name="Pitluck S."/>
            <person name="Liolios K."/>
            <person name="Pagani I."/>
            <person name="Ivanova N."/>
            <person name="Huntemann M."/>
            <person name="Mavromatis K."/>
            <person name="Mikhailova N."/>
            <person name="Pati A."/>
            <person name="Chen A."/>
            <person name="Palaniappan K."/>
            <person name="Land M."/>
            <person name="Brambilla E.M."/>
            <person name="Rohde M."/>
            <person name="Abt B."/>
            <person name="Verbarg S."/>
            <person name="Goker M."/>
            <person name="Bristow J."/>
            <person name="Eisen J.A."/>
            <person name="Markowitz V."/>
            <person name="Hugenholtz P."/>
            <person name="Kyrpides N.C."/>
            <person name="Klenk H.P."/>
            <person name="Woyke T."/>
        </authorList>
    </citation>
    <scope>NUCLEOTIDE SEQUENCE [LARGE SCALE GENOMIC DNA]</scope>
    <source>
        <strain evidence="3">ATCC 35100 / DSM 5205 / JP2</strain>
    </source>
</reference>
<gene>
    <name evidence="2" type="ORF">Thini_3534</name>
</gene>
<keyword evidence="3" id="KW-1185">Reference proteome</keyword>
<proteinExistence type="predicted"/>
<protein>
    <submittedName>
        <fullName evidence="2">Uncharacterized protein</fullName>
    </submittedName>
</protein>
<sequence length="68" mass="7464" precursor="true">MQSGRKHLPLFVMSVVLLSVAVADDGAVVTVALPKAEVFKISVKLTRHPANISYKKYLTSINVMYADM</sequence>
<evidence type="ECO:0000256" key="1">
    <source>
        <dbReference type="SAM" id="SignalP"/>
    </source>
</evidence>
<dbReference type="Proteomes" id="UP000005317">
    <property type="component" value="Unassembled WGS sequence"/>
</dbReference>
<dbReference type="AlphaFoldDB" id="A0A656HIM1"/>
<evidence type="ECO:0000313" key="2">
    <source>
        <dbReference type="EMBL" id="EIJ36042.1"/>
    </source>
</evidence>
<keyword evidence="1" id="KW-0732">Signal</keyword>
<name>A0A656HIM1_THINJ</name>
<dbReference type="RefSeq" id="WP_002709933.1">
    <property type="nucleotide sequence ID" value="NZ_JH651384.1"/>
</dbReference>
<feature type="chain" id="PRO_5024876588" evidence="1">
    <location>
        <begin position="24"/>
        <end position="68"/>
    </location>
</feature>
<organism evidence="2 3">
    <name type="scientific">Thiothrix nivea (strain ATCC 35100 / DSM 5205 / JP2)</name>
    <dbReference type="NCBI Taxonomy" id="870187"/>
    <lineage>
        <taxon>Bacteria</taxon>
        <taxon>Pseudomonadati</taxon>
        <taxon>Pseudomonadota</taxon>
        <taxon>Gammaproteobacteria</taxon>
        <taxon>Thiotrichales</taxon>
        <taxon>Thiotrichaceae</taxon>
        <taxon>Thiothrix</taxon>
    </lineage>
</organism>
<accession>A0A656HIM1</accession>
<evidence type="ECO:0000313" key="3">
    <source>
        <dbReference type="Proteomes" id="UP000005317"/>
    </source>
</evidence>
<dbReference type="EMBL" id="JH651384">
    <property type="protein sequence ID" value="EIJ36042.1"/>
    <property type="molecule type" value="Genomic_DNA"/>
</dbReference>
<feature type="signal peptide" evidence="1">
    <location>
        <begin position="1"/>
        <end position="23"/>
    </location>
</feature>